<accession>A0ABS5L359</accession>
<name>A0ABS5L359_9ACTN</name>
<gene>
    <name evidence="1" type="ORF">KGQ19_38485</name>
</gene>
<reference evidence="1 2" key="1">
    <citation type="submission" date="2020-02" db="EMBL/GenBank/DDBJ databases">
        <title>Acidophilic actinobacteria isolated from forest soil.</title>
        <authorList>
            <person name="Golinska P."/>
        </authorList>
    </citation>
    <scope>NUCLEOTIDE SEQUENCE [LARGE SCALE GENOMIC DNA]</scope>
    <source>
        <strain evidence="1 2">NL8</strain>
    </source>
</reference>
<dbReference type="EMBL" id="JAAFYZ010000208">
    <property type="protein sequence ID" value="MBS2552759.1"/>
    <property type="molecule type" value="Genomic_DNA"/>
</dbReference>
<dbReference type="RefSeq" id="WP_212018673.1">
    <property type="nucleotide sequence ID" value="NZ_JAAFYZ010000208.1"/>
</dbReference>
<evidence type="ECO:0008006" key="3">
    <source>
        <dbReference type="Google" id="ProtNLM"/>
    </source>
</evidence>
<organism evidence="1 2">
    <name type="scientific">Catenulispora pinistramenti</name>
    <dbReference type="NCBI Taxonomy" id="2705254"/>
    <lineage>
        <taxon>Bacteria</taxon>
        <taxon>Bacillati</taxon>
        <taxon>Actinomycetota</taxon>
        <taxon>Actinomycetes</taxon>
        <taxon>Catenulisporales</taxon>
        <taxon>Catenulisporaceae</taxon>
        <taxon>Catenulispora</taxon>
    </lineage>
</organism>
<dbReference type="Proteomes" id="UP000730482">
    <property type="component" value="Unassembled WGS sequence"/>
</dbReference>
<sequence length="97" mass="10585">MSDLQVSAVVLSDLRSTLTRISGDLDGACRRLRNTDATGVGADPLVNRMHDFADEWHYGIGQIGQHADDCLKMLDNIGKTFDDADGKLKAQIEPKKA</sequence>
<evidence type="ECO:0000313" key="2">
    <source>
        <dbReference type="Proteomes" id="UP000730482"/>
    </source>
</evidence>
<evidence type="ECO:0000313" key="1">
    <source>
        <dbReference type="EMBL" id="MBS2552759.1"/>
    </source>
</evidence>
<protein>
    <recommendedName>
        <fullName evidence="3">WXG100 family type VII secretion target</fullName>
    </recommendedName>
</protein>
<keyword evidence="2" id="KW-1185">Reference proteome</keyword>
<comment type="caution">
    <text evidence="1">The sequence shown here is derived from an EMBL/GenBank/DDBJ whole genome shotgun (WGS) entry which is preliminary data.</text>
</comment>
<proteinExistence type="predicted"/>